<dbReference type="RefSeq" id="YP_009214056.1">
    <property type="nucleotide sequence ID" value="NC_028957.1"/>
</dbReference>
<organism evidence="1 2">
    <name type="scientific">Escherichia phage vB_EcoM_VR26</name>
    <dbReference type="NCBI Taxonomy" id="1567029"/>
    <lineage>
        <taxon>Viruses</taxon>
        <taxon>Duplodnaviria</taxon>
        <taxon>Heunggongvirae</taxon>
        <taxon>Uroviricota</taxon>
        <taxon>Caudoviricetes</taxon>
        <taxon>Pantevenvirales</taxon>
        <taxon>Straboviridae</taxon>
        <taxon>Tevenvirinae</taxon>
        <taxon>Gaprivervirus</taxon>
        <taxon>Gaprivervirus vr26</taxon>
    </lineage>
</organism>
<reference evidence="1 2" key="1">
    <citation type="submission" date="2014-10" db="EMBL/GenBank/DDBJ databases">
        <title>VR bacteriophages - a small but diverse group of low-temperature viruses.</title>
        <authorList>
            <person name="Kaliniene L."/>
            <person name="Meskys R."/>
            <person name="Simoliunas E."/>
            <person name="Zajanckauskaite A."/>
            <person name="Truncaite L."/>
        </authorList>
    </citation>
    <scope>NUCLEOTIDE SEQUENCE [LARGE SCALE GENOMIC DNA]</scope>
</reference>
<dbReference type="Proteomes" id="UP000030718">
    <property type="component" value="Segment"/>
</dbReference>
<dbReference type="GeneID" id="26640512"/>
<gene>
    <name evidence="1" type="ORF">VR26_219</name>
</gene>
<protein>
    <submittedName>
        <fullName evidence="1">Uncharacterized protein</fullName>
    </submittedName>
</protein>
<evidence type="ECO:0000313" key="1">
    <source>
        <dbReference type="EMBL" id="AIZ02856.1"/>
    </source>
</evidence>
<accession>A0A0A7HES9</accession>
<evidence type="ECO:0000313" key="2">
    <source>
        <dbReference type="Proteomes" id="UP000030718"/>
    </source>
</evidence>
<keyword evidence="2" id="KW-1185">Reference proteome</keyword>
<dbReference type="EMBL" id="KP007362">
    <property type="protein sequence ID" value="AIZ02856.1"/>
    <property type="molecule type" value="Genomic_DNA"/>
</dbReference>
<dbReference type="OrthoDB" id="17248at10239"/>
<dbReference type="KEGG" id="vg:26640512"/>
<name>A0A0A7HES9_9CAUD</name>
<sequence length="95" mass="10768">MFMTTYFDTRKNFCEVVFSKKGPNVPAGCEPTRDSIKNYVDVVCPLEFRTVNGRDTLAITKLSRDIDIDPIAAREINSSDINGKNVKSRGFQTRF</sequence>
<proteinExistence type="predicted"/>